<dbReference type="GO" id="GO:0003995">
    <property type="term" value="F:acyl-CoA dehydrogenase activity"/>
    <property type="evidence" value="ECO:0007669"/>
    <property type="project" value="InterPro"/>
</dbReference>
<dbReference type="InterPro" id="IPR052904">
    <property type="entry name" value="Acyl-CoA_dehydrogenase-like"/>
</dbReference>
<feature type="domain" description="Acyl-CoA oxidase/dehydrogenase middle" evidence="7">
    <location>
        <begin position="181"/>
        <end position="274"/>
    </location>
</feature>
<sequence>MSGSGFDFQHVTNQVPVLENYNTFTTHPHLHQALQAYGGDAAIERAIQLGRLMGSHDFQEAGNLANKYTPVLHTHDRFGNRLDTVTYHPAYHQMMATAIQHQVHSIAWTAPQGGYLAHSVLSYLKQQIDEGSSCPLTMTFAVVPSLKISPDIAEEWLPLVLSNTYDERHIPYYDKRGVTFGMAMTEPQGGSDVRANITHAHAVSPGIYRITGRKWFCSAPMSDAFLVLAQAPKGLSCFLVPRFTPEGNKNQLRFQRLKDKLGNRSNASGEVEFHEAWGRIIGEEGRGIANIMEMVRHTRLDCAVGSAATMQRALAEAIHHCRHRSAFGRKLADQPLMKNVLADLCLESAAATTLAMRLAQSFDEATTDETALHFSRITTAIGKFWNTKRAVLAMGEILECLGGNGYVEESILPRLYRDIPVNAIWEGSGNIQALDVLRAMHKEPQSMDALMQYFQRAKGQHPILNQHLQKIQQLLHQPADYELKARIITEKMALAIQAIELIHTAPALGELFCKARLATEGHLTWGTLEDGKGLDEVIAGVYTEEVSIP</sequence>
<dbReference type="Proteomes" id="UP000253410">
    <property type="component" value="Unassembled WGS sequence"/>
</dbReference>
<reference evidence="9 10" key="1">
    <citation type="submission" date="2018-05" db="EMBL/GenBank/DDBJ databases">
        <title>Chitinophaga sp. K3CV102501T nov., isolated from isolated from a monsoon evergreen broad-leaved forest soil.</title>
        <authorList>
            <person name="Lv Y."/>
        </authorList>
    </citation>
    <scope>NUCLEOTIDE SEQUENCE [LARGE SCALE GENOMIC DNA]</scope>
    <source>
        <strain evidence="9 10">GDMCC 1.1325</strain>
    </source>
</reference>
<keyword evidence="10" id="KW-1185">Reference proteome</keyword>
<dbReference type="Gene3D" id="6.10.250.600">
    <property type="match status" value="1"/>
</dbReference>
<dbReference type="SUPFAM" id="SSF47203">
    <property type="entry name" value="Acyl-CoA dehydrogenase C-terminal domain-like"/>
    <property type="match status" value="1"/>
</dbReference>
<dbReference type="AlphaFoldDB" id="A0A365XPA5"/>
<dbReference type="InterPro" id="IPR041504">
    <property type="entry name" value="AidB_N"/>
</dbReference>
<dbReference type="OrthoDB" id="1489360at2"/>
<evidence type="ECO:0000313" key="9">
    <source>
        <dbReference type="EMBL" id="RBL88172.1"/>
    </source>
</evidence>
<feature type="domain" description="Adaptive response protein AidB N-terminal" evidence="8">
    <location>
        <begin position="13"/>
        <end position="167"/>
    </location>
</feature>
<dbReference type="PROSITE" id="PS00073">
    <property type="entry name" value="ACYL_COA_DH_2"/>
    <property type="match status" value="1"/>
</dbReference>
<dbReference type="Pfam" id="PF18158">
    <property type="entry name" value="AidB_N"/>
    <property type="match status" value="1"/>
</dbReference>
<dbReference type="Gene3D" id="2.40.110.20">
    <property type="match status" value="1"/>
</dbReference>
<dbReference type="InterPro" id="IPR036250">
    <property type="entry name" value="AcylCo_DH-like_C"/>
</dbReference>
<evidence type="ECO:0000313" key="10">
    <source>
        <dbReference type="Proteomes" id="UP000253410"/>
    </source>
</evidence>
<protein>
    <submittedName>
        <fullName evidence="9">DNA alkylation response protein</fullName>
    </submittedName>
</protein>
<dbReference type="SUPFAM" id="SSF56645">
    <property type="entry name" value="Acyl-CoA dehydrogenase NM domain-like"/>
    <property type="match status" value="1"/>
</dbReference>
<dbReference type="PROSITE" id="PS00072">
    <property type="entry name" value="ACYL_COA_DH_1"/>
    <property type="match status" value="1"/>
</dbReference>
<comment type="similarity">
    <text evidence="2 5">Belongs to the acyl-CoA dehydrogenase family.</text>
</comment>
<keyword evidence="4 5" id="KW-0274">FAD</keyword>
<dbReference type="PANTHER" id="PTHR42707:SF3">
    <property type="entry name" value="ACYL-COA DEHYDROGENASE AIDB-RELATED"/>
    <property type="match status" value="1"/>
</dbReference>
<dbReference type="InterPro" id="IPR006091">
    <property type="entry name" value="Acyl-CoA_Oxase/DH_mid-dom"/>
</dbReference>
<evidence type="ECO:0000256" key="4">
    <source>
        <dbReference type="ARBA" id="ARBA00022827"/>
    </source>
</evidence>
<evidence type="ECO:0000259" key="6">
    <source>
        <dbReference type="Pfam" id="PF00441"/>
    </source>
</evidence>
<evidence type="ECO:0000259" key="7">
    <source>
        <dbReference type="Pfam" id="PF02770"/>
    </source>
</evidence>
<dbReference type="InterPro" id="IPR009100">
    <property type="entry name" value="AcylCoA_DH/oxidase_NM_dom_sf"/>
</dbReference>
<evidence type="ECO:0000256" key="3">
    <source>
        <dbReference type="ARBA" id="ARBA00022630"/>
    </source>
</evidence>
<feature type="domain" description="Acyl-CoA dehydrogenase/oxidase C-terminal" evidence="6">
    <location>
        <begin position="285"/>
        <end position="440"/>
    </location>
</feature>
<evidence type="ECO:0000256" key="5">
    <source>
        <dbReference type="RuleBase" id="RU362125"/>
    </source>
</evidence>
<dbReference type="EMBL" id="QFFJ01000003">
    <property type="protein sequence ID" value="RBL88172.1"/>
    <property type="molecule type" value="Genomic_DNA"/>
</dbReference>
<keyword evidence="3 5" id="KW-0285">Flavoprotein</keyword>
<proteinExistence type="inferred from homology"/>
<accession>A0A365XPA5</accession>
<dbReference type="Pfam" id="PF00441">
    <property type="entry name" value="Acyl-CoA_dh_1"/>
    <property type="match status" value="1"/>
</dbReference>
<evidence type="ECO:0000256" key="2">
    <source>
        <dbReference type="ARBA" id="ARBA00009347"/>
    </source>
</evidence>
<name>A0A365XPA5_9BACT</name>
<comment type="caution">
    <text evidence="9">The sequence shown here is derived from an EMBL/GenBank/DDBJ whole genome shotgun (WGS) entry which is preliminary data.</text>
</comment>
<dbReference type="InterPro" id="IPR006089">
    <property type="entry name" value="Acyl-CoA_DH_CS"/>
</dbReference>
<comment type="cofactor">
    <cofactor evidence="1 5">
        <name>FAD</name>
        <dbReference type="ChEBI" id="CHEBI:57692"/>
    </cofactor>
</comment>
<evidence type="ECO:0000259" key="8">
    <source>
        <dbReference type="Pfam" id="PF18158"/>
    </source>
</evidence>
<organism evidence="9 10">
    <name type="scientific">Chitinophaga flava</name>
    <dbReference type="NCBI Taxonomy" id="2259036"/>
    <lineage>
        <taxon>Bacteria</taxon>
        <taxon>Pseudomonadati</taxon>
        <taxon>Bacteroidota</taxon>
        <taxon>Chitinophagia</taxon>
        <taxon>Chitinophagales</taxon>
        <taxon>Chitinophagaceae</taxon>
        <taxon>Chitinophaga</taxon>
    </lineage>
</organism>
<gene>
    <name evidence="9" type="ORF">DF182_31785</name>
</gene>
<dbReference type="PANTHER" id="PTHR42707">
    <property type="entry name" value="ACYL-COA DEHYDROGENASE"/>
    <property type="match status" value="1"/>
</dbReference>
<dbReference type="Pfam" id="PF02770">
    <property type="entry name" value="Acyl-CoA_dh_M"/>
    <property type="match status" value="1"/>
</dbReference>
<evidence type="ECO:0000256" key="1">
    <source>
        <dbReference type="ARBA" id="ARBA00001974"/>
    </source>
</evidence>
<dbReference type="RefSeq" id="WP_113619997.1">
    <property type="nucleotide sequence ID" value="NZ_QFFJ01000003.1"/>
</dbReference>
<dbReference type="Gene3D" id="1.20.140.10">
    <property type="entry name" value="Butyryl-CoA Dehydrogenase, subunit A, domain 3"/>
    <property type="match status" value="1"/>
</dbReference>
<dbReference type="InterPro" id="IPR009075">
    <property type="entry name" value="AcylCo_DH/oxidase_C"/>
</dbReference>
<keyword evidence="5" id="KW-0560">Oxidoreductase</keyword>